<dbReference type="AlphaFoldDB" id="A0A8S7N2P8"/>
<gene>
    <name evidence="1" type="ORF">F7N46_22535</name>
</gene>
<name>A0A8S7N2P8_ECOLX</name>
<dbReference type="RefSeq" id="WP_187215084.1">
    <property type="nucleotide sequence ID" value="NZ_JAOQIZ010000053.1"/>
</dbReference>
<dbReference type="Proteomes" id="UP000533482">
    <property type="component" value="Unassembled WGS sequence"/>
</dbReference>
<evidence type="ECO:0000313" key="1">
    <source>
        <dbReference type="EMBL" id="EFE8675853.1"/>
    </source>
</evidence>
<accession>A0A8S7N2P8</accession>
<evidence type="ECO:0000313" key="2">
    <source>
        <dbReference type="Proteomes" id="UP000533482"/>
    </source>
</evidence>
<organism evidence="1 2">
    <name type="scientific">Escherichia coli</name>
    <dbReference type="NCBI Taxonomy" id="562"/>
    <lineage>
        <taxon>Bacteria</taxon>
        <taxon>Pseudomonadati</taxon>
        <taxon>Pseudomonadota</taxon>
        <taxon>Gammaproteobacteria</taxon>
        <taxon>Enterobacterales</taxon>
        <taxon>Enterobacteriaceae</taxon>
        <taxon>Escherichia</taxon>
    </lineage>
</organism>
<dbReference type="EMBL" id="AASOHJ010000043">
    <property type="protein sequence ID" value="EFE8675853.1"/>
    <property type="molecule type" value="Genomic_DNA"/>
</dbReference>
<reference evidence="1 2" key="1">
    <citation type="submission" date="2019-09" db="EMBL/GenBank/DDBJ databases">
        <authorList>
            <consortium name="NARMS: The National Antimicrobial Resistance Monitoring System"/>
        </authorList>
    </citation>
    <scope>NUCLEOTIDE SEQUENCE [LARGE SCALE GENOMIC DNA]</scope>
    <source>
        <strain evidence="1 2">FSIS11923834</strain>
    </source>
</reference>
<comment type="caution">
    <text evidence="1">The sequence shown here is derived from an EMBL/GenBank/DDBJ whole genome shotgun (WGS) entry which is preliminary data.</text>
</comment>
<proteinExistence type="predicted"/>
<protein>
    <submittedName>
        <fullName evidence="1">Uncharacterized protein</fullName>
    </submittedName>
</protein>
<sequence length="64" mass="7132">MDIALALTKMATVTAEEMYHHHLSNKKSGKIIISETIVVEVIMRITLEECNSTGMDETILSLNI</sequence>